<dbReference type="GO" id="GO:0005524">
    <property type="term" value="F:ATP binding"/>
    <property type="evidence" value="ECO:0007669"/>
    <property type="project" value="UniProtKB-KW"/>
</dbReference>
<dbReference type="InterPro" id="IPR003593">
    <property type="entry name" value="AAA+_ATPase"/>
</dbReference>
<dbReference type="EMBL" id="BAAAQM010000003">
    <property type="protein sequence ID" value="GAA1955926.1"/>
    <property type="molecule type" value="Genomic_DNA"/>
</dbReference>
<keyword evidence="2" id="KW-0547">Nucleotide-binding</keyword>
<gene>
    <name evidence="6" type="ORF">GCM10009838_09610</name>
</gene>
<evidence type="ECO:0000313" key="6">
    <source>
        <dbReference type="EMBL" id="GAA1955926.1"/>
    </source>
</evidence>
<name>A0ABN2QSF1_9ACTN</name>
<dbReference type="Gene3D" id="3.40.50.300">
    <property type="entry name" value="P-loop containing nucleotide triphosphate hydrolases"/>
    <property type="match status" value="1"/>
</dbReference>
<dbReference type="InterPro" id="IPR017871">
    <property type="entry name" value="ABC_transporter-like_CS"/>
</dbReference>
<organism evidence="6 7">
    <name type="scientific">Catenulispora subtropica</name>
    <dbReference type="NCBI Taxonomy" id="450798"/>
    <lineage>
        <taxon>Bacteria</taxon>
        <taxon>Bacillati</taxon>
        <taxon>Actinomycetota</taxon>
        <taxon>Actinomycetes</taxon>
        <taxon>Catenulisporales</taxon>
        <taxon>Catenulisporaceae</taxon>
        <taxon>Catenulispora</taxon>
    </lineage>
</organism>
<dbReference type="PANTHER" id="PTHR43423:SF1">
    <property type="entry name" value="ABC TRANSPORTER I FAMILY MEMBER 17"/>
    <property type="match status" value="1"/>
</dbReference>
<dbReference type="SUPFAM" id="SSF52540">
    <property type="entry name" value="P-loop containing nucleoside triphosphate hydrolases"/>
    <property type="match status" value="1"/>
</dbReference>
<accession>A0ABN2QSF1</accession>
<feature type="domain" description="ABC transporter" evidence="5">
    <location>
        <begin position="4"/>
        <end position="226"/>
    </location>
</feature>
<dbReference type="InterPro" id="IPR003439">
    <property type="entry name" value="ABC_transporter-like_ATP-bd"/>
</dbReference>
<proteinExistence type="predicted"/>
<dbReference type="SMART" id="SM00382">
    <property type="entry name" value="AAA"/>
    <property type="match status" value="1"/>
</dbReference>
<reference evidence="6 7" key="1">
    <citation type="journal article" date="2019" name="Int. J. Syst. Evol. Microbiol.">
        <title>The Global Catalogue of Microorganisms (GCM) 10K type strain sequencing project: providing services to taxonomists for standard genome sequencing and annotation.</title>
        <authorList>
            <consortium name="The Broad Institute Genomics Platform"/>
            <consortium name="The Broad Institute Genome Sequencing Center for Infectious Disease"/>
            <person name="Wu L."/>
            <person name="Ma J."/>
        </authorList>
    </citation>
    <scope>NUCLEOTIDE SEQUENCE [LARGE SCALE GENOMIC DNA]</scope>
    <source>
        <strain evidence="6 7">JCM 16013</strain>
    </source>
</reference>
<evidence type="ECO:0000256" key="2">
    <source>
        <dbReference type="ARBA" id="ARBA00022741"/>
    </source>
</evidence>
<dbReference type="Proteomes" id="UP001499854">
    <property type="component" value="Unassembled WGS sequence"/>
</dbReference>
<evidence type="ECO:0000313" key="7">
    <source>
        <dbReference type="Proteomes" id="UP001499854"/>
    </source>
</evidence>
<evidence type="ECO:0000256" key="1">
    <source>
        <dbReference type="ARBA" id="ARBA00022448"/>
    </source>
</evidence>
<keyword evidence="3 6" id="KW-0067">ATP-binding</keyword>
<comment type="caution">
    <text evidence="6">The sequence shown here is derived from an EMBL/GenBank/DDBJ whole genome shotgun (WGS) entry which is preliminary data.</text>
</comment>
<dbReference type="RefSeq" id="WP_344655676.1">
    <property type="nucleotide sequence ID" value="NZ_BAAAQM010000003.1"/>
</dbReference>
<evidence type="ECO:0000256" key="3">
    <source>
        <dbReference type="ARBA" id="ARBA00022840"/>
    </source>
</evidence>
<dbReference type="PROSITE" id="PS00211">
    <property type="entry name" value="ABC_TRANSPORTER_1"/>
    <property type="match status" value="1"/>
</dbReference>
<evidence type="ECO:0000256" key="4">
    <source>
        <dbReference type="ARBA" id="ARBA00022967"/>
    </source>
</evidence>
<keyword evidence="4" id="KW-1278">Translocase</keyword>
<evidence type="ECO:0000259" key="5">
    <source>
        <dbReference type="PROSITE" id="PS50893"/>
    </source>
</evidence>
<dbReference type="PROSITE" id="PS50893">
    <property type="entry name" value="ABC_TRANSPORTER_2"/>
    <property type="match status" value="1"/>
</dbReference>
<keyword evidence="7" id="KW-1185">Reference proteome</keyword>
<sequence>MTRFDLRDVTVRREGRLIVDRVTATLAAGRCTALVGPSGAGKSTLLRLFNRLDDPTSGSLLIDGAALESLDVLALRRRVGLVGQRPVLVAGTVFEELRAGAPTLERERALDLLARVGLPEAMLDRAGVGLSGGEAQRICLARTLAVGPEVLLLDEPTSALDPEAARAVEETLCGLLRDGLTAVLVSHSAEQVRRMADDVLVLREGRLVESGAVADVAYVNGAGGSHP</sequence>
<dbReference type="Pfam" id="PF00005">
    <property type="entry name" value="ABC_tran"/>
    <property type="match status" value="1"/>
</dbReference>
<dbReference type="PANTHER" id="PTHR43423">
    <property type="entry name" value="ABC TRANSPORTER I FAMILY MEMBER 17"/>
    <property type="match status" value="1"/>
</dbReference>
<keyword evidence="1" id="KW-0813">Transport</keyword>
<dbReference type="InterPro" id="IPR027417">
    <property type="entry name" value="P-loop_NTPase"/>
</dbReference>
<protein>
    <submittedName>
        <fullName evidence="6">Phosphate ABC transporter ATP-binding protein</fullName>
    </submittedName>
</protein>